<dbReference type="InterPro" id="IPR034751">
    <property type="entry name" value="Yippee"/>
</dbReference>
<evidence type="ECO:0000256" key="4">
    <source>
        <dbReference type="RuleBase" id="RU110713"/>
    </source>
</evidence>
<gene>
    <name evidence="6" type="ORF">WJX81_004779</name>
</gene>
<evidence type="ECO:0000259" key="5">
    <source>
        <dbReference type="PROSITE" id="PS51792"/>
    </source>
</evidence>
<evidence type="ECO:0000313" key="6">
    <source>
        <dbReference type="EMBL" id="KAK9839267.1"/>
    </source>
</evidence>
<dbReference type="EMBL" id="JALJOU010000017">
    <property type="protein sequence ID" value="KAK9839267.1"/>
    <property type="molecule type" value="Genomic_DNA"/>
</dbReference>
<dbReference type="GO" id="GO:0046872">
    <property type="term" value="F:metal ion binding"/>
    <property type="evidence" value="ECO:0007669"/>
    <property type="project" value="UniProtKB-KW"/>
</dbReference>
<dbReference type="PANTHER" id="PTHR13848">
    <property type="entry name" value="PROTEIN YIPPEE-LIKE CG15309-RELATED"/>
    <property type="match status" value="1"/>
</dbReference>
<evidence type="ECO:0000256" key="1">
    <source>
        <dbReference type="ARBA" id="ARBA00005613"/>
    </source>
</evidence>
<dbReference type="InterPro" id="IPR039058">
    <property type="entry name" value="Yippee_fam"/>
</dbReference>
<evidence type="ECO:0000256" key="3">
    <source>
        <dbReference type="ARBA" id="ARBA00022833"/>
    </source>
</evidence>
<keyword evidence="2" id="KW-0479">Metal-binding</keyword>
<dbReference type="Pfam" id="PF03226">
    <property type="entry name" value="Yippee-Mis18"/>
    <property type="match status" value="1"/>
</dbReference>
<organism evidence="6 7">
    <name type="scientific">Elliptochloris bilobata</name>
    <dbReference type="NCBI Taxonomy" id="381761"/>
    <lineage>
        <taxon>Eukaryota</taxon>
        <taxon>Viridiplantae</taxon>
        <taxon>Chlorophyta</taxon>
        <taxon>core chlorophytes</taxon>
        <taxon>Trebouxiophyceae</taxon>
        <taxon>Trebouxiophyceae incertae sedis</taxon>
        <taxon>Elliptochloris clade</taxon>
        <taxon>Elliptochloris</taxon>
    </lineage>
</organism>
<evidence type="ECO:0000256" key="2">
    <source>
        <dbReference type="ARBA" id="ARBA00022723"/>
    </source>
</evidence>
<keyword evidence="7" id="KW-1185">Reference proteome</keyword>
<name>A0AAW1S0Z7_9CHLO</name>
<accession>A0AAW1S0Z7</accession>
<dbReference type="AlphaFoldDB" id="A0AAW1S0Z7"/>
<sequence length="156" mass="17283">MGLPRREYVDGPKYVCSQCRADVAGFSALVWEGFMGTQQPALLLRRVLNVERAPEVRRERLTSGVYELASVRCRLCQAELGWRYLSAASQDQCYKVGCELVRRSALILVLPSPDSDEEDAAPSCDAAAGRVEPDATLWPDPWGLSIGVVPQRSLRD</sequence>
<dbReference type="PROSITE" id="PS51792">
    <property type="entry name" value="YIPPEE"/>
    <property type="match status" value="1"/>
</dbReference>
<dbReference type="Proteomes" id="UP001445335">
    <property type="component" value="Unassembled WGS sequence"/>
</dbReference>
<reference evidence="6 7" key="1">
    <citation type="journal article" date="2024" name="Nat. Commun.">
        <title>Phylogenomics reveals the evolutionary origins of lichenization in chlorophyte algae.</title>
        <authorList>
            <person name="Puginier C."/>
            <person name="Libourel C."/>
            <person name="Otte J."/>
            <person name="Skaloud P."/>
            <person name="Haon M."/>
            <person name="Grisel S."/>
            <person name="Petersen M."/>
            <person name="Berrin J.G."/>
            <person name="Delaux P.M."/>
            <person name="Dal Grande F."/>
            <person name="Keller J."/>
        </authorList>
    </citation>
    <scope>NUCLEOTIDE SEQUENCE [LARGE SCALE GENOMIC DNA]</scope>
    <source>
        <strain evidence="6 7">SAG 245.80</strain>
    </source>
</reference>
<proteinExistence type="inferred from homology"/>
<keyword evidence="3" id="KW-0862">Zinc</keyword>
<comment type="similarity">
    <text evidence="1 4">Belongs to the yippee family.</text>
</comment>
<dbReference type="InterPro" id="IPR004910">
    <property type="entry name" value="Yippee/Mis18/Cereblon"/>
</dbReference>
<feature type="domain" description="Yippee" evidence="5">
    <location>
        <begin position="12"/>
        <end position="110"/>
    </location>
</feature>
<protein>
    <recommendedName>
        <fullName evidence="4">Protein yippee-like</fullName>
    </recommendedName>
</protein>
<evidence type="ECO:0000313" key="7">
    <source>
        <dbReference type="Proteomes" id="UP001445335"/>
    </source>
</evidence>
<comment type="caution">
    <text evidence="6">The sequence shown here is derived from an EMBL/GenBank/DDBJ whole genome shotgun (WGS) entry which is preliminary data.</text>
</comment>